<dbReference type="HOGENOM" id="CLU_2071020_0_0_3"/>
<gene>
    <name evidence="1" type="ordered locus">P9515_01441</name>
</gene>
<sequence>MDSAVDKLSILQESVNAFFIKFFDGMYPEKVDRDPDLVKLKRIGALNQFKGIDKDYSDVDIKMDITKAFTNIIEHGDGVAMLQEENVPFEESIERLVLEELTNTENGYGYDFNDDMEY</sequence>
<protein>
    <submittedName>
        <fullName evidence="1">Uncharacterized protein</fullName>
    </submittedName>
</protein>
<organism evidence="1 2">
    <name type="scientific">Prochlorococcus marinus (strain MIT 9515)</name>
    <dbReference type="NCBI Taxonomy" id="167542"/>
    <lineage>
        <taxon>Bacteria</taxon>
        <taxon>Bacillati</taxon>
        <taxon>Cyanobacteriota</taxon>
        <taxon>Cyanophyceae</taxon>
        <taxon>Synechococcales</taxon>
        <taxon>Prochlorococcaceae</taxon>
        <taxon>Prochlorococcus</taxon>
    </lineage>
</organism>
<dbReference type="STRING" id="167542.P9515_01441"/>
<dbReference type="EMBL" id="CP000552">
    <property type="protein sequence ID" value="ABM71353.1"/>
    <property type="molecule type" value="Genomic_DNA"/>
</dbReference>
<reference evidence="1 2" key="1">
    <citation type="journal article" date="2007" name="PLoS Genet.">
        <title>Patterns and implications of gene gain and loss in the evolution of Prochlorococcus.</title>
        <authorList>
            <person name="Kettler G.C."/>
            <person name="Martiny A.C."/>
            <person name="Huang K."/>
            <person name="Zucker J."/>
            <person name="Coleman M.L."/>
            <person name="Rodrigue S."/>
            <person name="Chen F."/>
            <person name="Lapidus A."/>
            <person name="Ferriera S."/>
            <person name="Johnson J."/>
            <person name="Steglich C."/>
            <person name="Church G.M."/>
            <person name="Richardson P."/>
            <person name="Chisholm S.W."/>
        </authorList>
    </citation>
    <scope>NUCLEOTIDE SEQUENCE [LARGE SCALE GENOMIC DNA]</scope>
    <source>
        <strain evidence="1 2">MIT 9515</strain>
    </source>
</reference>
<dbReference type="KEGG" id="pmc:P9515_01441"/>
<name>A2BU92_PROM5</name>
<dbReference type="RefSeq" id="WP_011819468.1">
    <property type="nucleotide sequence ID" value="NC_008817.1"/>
</dbReference>
<dbReference type="Proteomes" id="UP000001589">
    <property type="component" value="Chromosome"/>
</dbReference>
<accession>A2BU92</accession>
<evidence type="ECO:0000313" key="2">
    <source>
        <dbReference type="Proteomes" id="UP000001589"/>
    </source>
</evidence>
<evidence type="ECO:0000313" key="1">
    <source>
        <dbReference type="EMBL" id="ABM71353.1"/>
    </source>
</evidence>
<proteinExistence type="predicted"/>
<dbReference type="GeneID" id="60201771"/>
<dbReference type="AlphaFoldDB" id="A2BU92"/>